<dbReference type="InterPro" id="IPR011009">
    <property type="entry name" value="Kinase-like_dom_sf"/>
</dbReference>
<evidence type="ECO:0000313" key="2">
    <source>
        <dbReference type="EMBL" id="GBE83932.1"/>
    </source>
</evidence>
<dbReference type="EMBL" id="BFAD01000005">
    <property type="protein sequence ID" value="GBE83932.1"/>
    <property type="molecule type" value="Genomic_DNA"/>
</dbReference>
<keyword evidence="3" id="KW-1185">Reference proteome</keyword>
<dbReference type="PROSITE" id="PS50011">
    <property type="entry name" value="PROTEIN_KINASE_DOM"/>
    <property type="match status" value="1"/>
</dbReference>
<dbReference type="SMART" id="SM00220">
    <property type="entry name" value="S_TKc"/>
    <property type="match status" value="1"/>
</dbReference>
<accession>A0A401GP01</accession>
<gene>
    <name evidence="2" type="ORF">SCP_0509910</name>
</gene>
<comment type="caution">
    <text evidence="2">The sequence shown here is derived from an EMBL/GenBank/DDBJ whole genome shotgun (WGS) entry which is preliminary data.</text>
</comment>
<dbReference type="OrthoDB" id="2722301at2759"/>
<dbReference type="Pfam" id="PF00069">
    <property type="entry name" value="Pkinase"/>
    <property type="match status" value="1"/>
</dbReference>
<dbReference type="STRING" id="139825.A0A401GP01"/>
<dbReference type="PANTHER" id="PTHR44167">
    <property type="entry name" value="OVARIAN-SPECIFIC SERINE/THREONINE-PROTEIN KINASE LOK-RELATED"/>
    <property type="match status" value="1"/>
</dbReference>
<dbReference type="GO" id="GO:0004672">
    <property type="term" value="F:protein kinase activity"/>
    <property type="evidence" value="ECO:0007669"/>
    <property type="project" value="InterPro"/>
</dbReference>
<evidence type="ECO:0000259" key="1">
    <source>
        <dbReference type="PROSITE" id="PS50011"/>
    </source>
</evidence>
<protein>
    <recommendedName>
        <fullName evidence="1">Protein kinase domain-containing protein</fullName>
    </recommendedName>
</protein>
<proteinExistence type="predicted"/>
<dbReference type="GO" id="GO:0005524">
    <property type="term" value="F:ATP binding"/>
    <property type="evidence" value="ECO:0007669"/>
    <property type="project" value="InterPro"/>
</dbReference>
<reference evidence="2 3" key="1">
    <citation type="journal article" date="2018" name="Sci. Rep.">
        <title>Genome sequence of the cauliflower mushroom Sparassis crispa (Hanabiratake) and its association with beneficial usage.</title>
        <authorList>
            <person name="Kiyama R."/>
            <person name="Furutani Y."/>
            <person name="Kawaguchi K."/>
            <person name="Nakanishi T."/>
        </authorList>
    </citation>
    <scope>NUCLEOTIDE SEQUENCE [LARGE SCALE GENOMIC DNA]</scope>
</reference>
<dbReference type="PANTHER" id="PTHR44167:SF24">
    <property type="entry name" value="SERINE_THREONINE-PROTEIN KINASE CHK2"/>
    <property type="match status" value="1"/>
</dbReference>
<feature type="domain" description="Protein kinase" evidence="1">
    <location>
        <begin position="67"/>
        <end position="361"/>
    </location>
</feature>
<dbReference type="Gene3D" id="1.10.510.10">
    <property type="entry name" value="Transferase(Phosphotransferase) domain 1"/>
    <property type="match status" value="1"/>
</dbReference>
<dbReference type="InParanoid" id="A0A401GP01"/>
<evidence type="ECO:0000313" key="3">
    <source>
        <dbReference type="Proteomes" id="UP000287166"/>
    </source>
</evidence>
<dbReference type="InterPro" id="IPR000719">
    <property type="entry name" value="Prot_kinase_dom"/>
</dbReference>
<dbReference type="AlphaFoldDB" id="A0A401GP01"/>
<name>A0A401GP01_9APHY</name>
<dbReference type="RefSeq" id="XP_027614845.1">
    <property type="nucleotide sequence ID" value="XM_027759044.1"/>
</dbReference>
<dbReference type="GeneID" id="38780849"/>
<dbReference type="Proteomes" id="UP000287166">
    <property type="component" value="Unassembled WGS sequence"/>
</dbReference>
<sequence>MDNIKATLCVSVQDSLPTSVRSWRDIDTTADPQWAQPWEFLRPFFREAGYDLYRAGINGKLSTPNTTTPPALDSFGLYGDRSKLRTHFIPVSQVFPARDTMDRDVVIKLISKGKEGENERQILQMLNSEPLQCDPANSTVPVIEFLEYQEYCFAVMPYCDGCDERPFLHASECLDFAEQVLEGISFLHTHRIAHLDISTENILVNHHGLLTQTFILQGQHEPPLKIWPPQEWRSTFPVRYLFMDFGYSIRFNEDVRLGKCTALPFPQGREHRAPEVRGTQAFNPFAADVYQTARIFYGWFPDLVDDVPDLLKLLQDMSSYNPSRRITATEALARLRTLRSTIPDEKLKDLRERELLIFPLVPRSHLVMFRDILETGKWSLACQFAWALLQIWLFKTTGNEKTD</sequence>
<dbReference type="SUPFAM" id="SSF56112">
    <property type="entry name" value="Protein kinase-like (PK-like)"/>
    <property type="match status" value="1"/>
</dbReference>
<organism evidence="2 3">
    <name type="scientific">Sparassis crispa</name>
    <dbReference type="NCBI Taxonomy" id="139825"/>
    <lineage>
        <taxon>Eukaryota</taxon>
        <taxon>Fungi</taxon>
        <taxon>Dikarya</taxon>
        <taxon>Basidiomycota</taxon>
        <taxon>Agaricomycotina</taxon>
        <taxon>Agaricomycetes</taxon>
        <taxon>Polyporales</taxon>
        <taxon>Sparassidaceae</taxon>
        <taxon>Sparassis</taxon>
    </lineage>
</organism>
<dbReference type="CDD" id="cd00180">
    <property type="entry name" value="PKc"/>
    <property type="match status" value="1"/>
</dbReference>